<proteinExistence type="inferred from homology"/>
<evidence type="ECO:0000256" key="10">
    <source>
        <dbReference type="RuleBase" id="RU000594"/>
    </source>
</evidence>
<dbReference type="Proteomes" id="UP000245647">
    <property type="component" value="Unassembled WGS sequence"/>
</dbReference>
<comment type="pathway">
    <text evidence="9">Protein modification; lipoprotein biosynthesis (signal peptide cleavage).</text>
</comment>
<reference evidence="12 13" key="1">
    <citation type="submission" date="2018-04" db="EMBL/GenBank/DDBJ databases">
        <title>Pedobacter chongqingensis sp. nov., isolated from a rottenly hemp rope.</title>
        <authorList>
            <person name="Cai Y."/>
        </authorList>
    </citation>
    <scope>NUCLEOTIDE SEQUENCE [LARGE SCALE GENOMIC DNA]</scope>
    <source>
        <strain evidence="12 13">FJ4-8</strain>
    </source>
</reference>
<accession>A0A2U2PK77</accession>
<feature type="transmembrane region" description="Helical" evidence="9">
    <location>
        <begin position="101"/>
        <end position="120"/>
    </location>
</feature>
<name>A0A2U2PK77_9SPHI</name>
<keyword evidence="13" id="KW-1185">Reference proteome</keyword>
<evidence type="ECO:0000256" key="2">
    <source>
        <dbReference type="ARBA" id="ARBA00022475"/>
    </source>
</evidence>
<evidence type="ECO:0000256" key="6">
    <source>
        <dbReference type="ARBA" id="ARBA00022801"/>
    </source>
</evidence>
<dbReference type="InterPro" id="IPR001872">
    <property type="entry name" value="Peptidase_A8"/>
</dbReference>
<evidence type="ECO:0000313" key="13">
    <source>
        <dbReference type="Proteomes" id="UP000245647"/>
    </source>
</evidence>
<feature type="active site" evidence="9">
    <location>
        <position position="127"/>
    </location>
</feature>
<dbReference type="PROSITE" id="PS00855">
    <property type="entry name" value="SPASE_II"/>
    <property type="match status" value="1"/>
</dbReference>
<comment type="caution">
    <text evidence="12">The sequence shown here is derived from an EMBL/GenBank/DDBJ whole genome shotgun (WGS) entry which is preliminary data.</text>
</comment>
<evidence type="ECO:0000313" key="12">
    <source>
        <dbReference type="EMBL" id="PWG81672.1"/>
    </source>
</evidence>
<dbReference type="GO" id="GO:0006508">
    <property type="term" value="P:proteolysis"/>
    <property type="evidence" value="ECO:0007669"/>
    <property type="project" value="UniProtKB-KW"/>
</dbReference>
<dbReference type="PRINTS" id="PR00781">
    <property type="entry name" value="LIPOSIGPTASE"/>
</dbReference>
<keyword evidence="8 9" id="KW-0472">Membrane</keyword>
<dbReference type="OrthoDB" id="9810259at2"/>
<gene>
    <name evidence="9 12" type="primary">lspA</name>
    <name evidence="12" type="ORF">DDR33_04675</name>
</gene>
<keyword evidence="7 9" id="KW-1133">Transmembrane helix</keyword>
<comment type="subcellular location">
    <subcellularLocation>
        <location evidence="9">Cell membrane</location>
        <topology evidence="9">Multi-pass membrane protein</topology>
    </subcellularLocation>
</comment>
<evidence type="ECO:0000256" key="1">
    <source>
        <dbReference type="ARBA" id="ARBA00006139"/>
    </source>
</evidence>
<feature type="transmembrane region" description="Helical" evidence="9">
    <location>
        <begin position="140"/>
        <end position="158"/>
    </location>
</feature>
<dbReference type="EMBL" id="QEAS01000003">
    <property type="protein sequence ID" value="PWG81672.1"/>
    <property type="molecule type" value="Genomic_DNA"/>
</dbReference>
<feature type="transmembrane region" description="Helical" evidence="9">
    <location>
        <begin position="69"/>
        <end position="89"/>
    </location>
</feature>
<evidence type="ECO:0000256" key="7">
    <source>
        <dbReference type="ARBA" id="ARBA00022989"/>
    </source>
</evidence>
<evidence type="ECO:0000256" key="3">
    <source>
        <dbReference type="ARBA" id="ARBA00022670"/>
    </source>
</evidence>
<protein>
    <recommendedName>
        <fullName evidence="9">Lipoprotein signal peptidase</fullName>
        <ecNumber evidence="9">3.4.23.36</ecNumber>
    </recommendedName>
    <alternativeName>
        <fullName evidence="9">Prolipoprotein signal peptidase</fullName>
    </alternativeName>
    <alternativeName>
        <fullName evidence="9">Signal peptidase II</fullName>
        <shortName evidence="9">SPase II</shortName>
    </alternativeName>
</protein>
<dbReference type="GO" id="GO:0004190">
    <property type="term" value="F:aspartic-type endopeptidase activity"/>
    <property type="evidence" value="ECO:0007669"/>
    <property type="project" value="UniProtKB-UniRule"/>
</dbReference>
<organism evidence="12 13">
    <name type="scientific">Pararcticibacter amylolyticus</name>
    <dbReference type="NCBI Taxonomy" id="2173175"/>
    <lineage>
        <taxon>Bacteria</taxon>
        <taxon>Pseudomonadati</taxon>
        <taxon>Bacteroidota</taxon>
        <taxon>Sphingobacteriia</taxon>
        <taxon>Sphingobacteriales</taxon>
        <taxon>Sphingobacteriaceae</taxon>
        <taxon>Pararcticibacter</taxon>
    </lineage>
</organism>
<dbReference type="Pfam" id="PF01252">
    <property type="entry name" value="Peptidase_A8"/>
    <property type="match status" value="1"/>
</dbReference>
<dbReference type="PANTHER" id="PTHR33695:SF1">
    <property type="entry name" value="LIPOPROTEIN SIGNAL PEPTIDASE"/>
    <property type="match status" value="1"/>
</dbReference>
<evidence type="ECO:0000256" key="4">
    <source>
        <dbReference type="ARBA" id="ARBA00022692"/>
    </source>
</evidence>
<dbReference type="RefSeq" id="WP_109414618.1">
    <property type="nucleotide sequence ID" value="NZ_QEAS01000003.1"/>
</dbReference>
<keyword evidence="5 9" id="KW-0064">Aspartyl protease</keyword>
<dbReference type="EC" id="3.4.23.36" evidence="9"/>
<evidence type="ECO:0000256" key="9">
    <source>
        <dbReference type="HAMAP-Rule" id="MF_00161"/>
    </source>
</evidence>
<comment type="function">
    <text evidence="9 10">This protein specifically catalyzes the removal of signal peptides from prolipoproteins.</text>
</comment>
<evidence type="ECO:0000256" key="8">
    <source>
        <dbReference type="ARBA" id="ARBA00023136"/>
    </source>
</evidence>
<feature type="active site" evidence="9">
    <location>
        <position position="145"/>
    </location>
</feature>
<evidence type="ECO:0000256" key="5">
    <source>
        <dbReference type="ARBA" id="ARBA00022750"/>
    </source>
</evidence>
<dbReference type="PANTHER" id="PTHR33695">
    <property type="entry name" value="LIPOPROTEIN SIGNAL PEPTIDASE"/>
    <property type="match status" value="1"/>
</dbReference>
<dbReference type="UniPathway" id="UPA00665"/>
<comment type="caution">
    <text evidence="9">Lacks conserved residue(s) required for the propagation of feature annotation.</text>
</comment>
<keyword evidence="6 9" id="KW-0378">Hydrolase</keyword>
<dbReference type="NCBIfam" id="TIGR00077">
    <property type="entry name" value="lspA"/>
    <property type="match status" value="1"/>
</dbReference>
<keyword evidence="3 9" id="KW-0645">Protease</keyword>
<evidence type="ECO:0000256" key="11">
    <source>
        <dbReference type="RuleBase" id="RU004181"/>
    </source>
</evidence>
<comment type="catalytic activity">
    <reaction evidence="9 10">
        <text>Release of signal peptides from bacterial membrane prolipoproteins. Hydrolyzes -Xaa-Yaa-Zaa-|-(S,diacylglyceryl)Cys-, in which Xaa is hydrophobic (preferably Leu), and Yaa (Ala or Ser) and Zaa (Gly or Ala) have small, neutral side chains.</text>
        <dbReference type="EC" id="3.4.23.36"/>
    </reaction>
</comment>
<sequence>MTLKRQHKILMFLLLSVVFIALDRYTKGLAKEHLMFNPPHSYFNDTVRLLYIENTGAFFGMGAGIPQPFNFILLSLLPLIMLTVLFIYVAARTKEIKKGELIAFALIFSGGLGNIIDRIMFESRVTDFLNVGIGSLRTGIFNVADMCVTTGVIMMLFLSRDRKKAEDIEKEI</sequence>
<comment type="similarity">
    <text evidence="1 9 11">Belongs to the peptidase A8 family.</text>
</comment>
<keyword evidence="2 9" id="KW-1003">Cell membrane</keyword>
<dbReference type="AlphaFoldDB" id="A0A2U2PK77"/>
<dbReference type="HAMAP" id="MF_00161">
    <property type="entry name" value="LspA"/>
    <property type="match status" value="1"/>
</dbReference>
<dbReference type="GO" id="GO:0005886">
    <property type="term" value="C:plasma membrane"/>
    <property type="evidence" value="ECO:0007669"/>
    <property type="project" value="UniProtKB-SubCell"/>
</dbReference>
<keyword evidence="4 9" id="KW-0812">Transmembrane</keyword>